<gene>
    <name evidence="4" type="ORF">SAMN02745784_01359</name>
</gene>
<dbReference type="AlphaFoldDB" id="A0A1M4V5M4"/>
<feature type="transmembrane region" description="Helical" evidence="3">
    <location>
        <begin position="343"/>
        <end position="362"/>
    </location>
</feature>
<dbReference type="InterPro" id="IPR004995">
    <property type="entry name" value="Spore_Ger"/>
</dbReference>
<feature type="transmembrane region" description="Helical" evidence="3">
    <location>
        <begin position="399"/>
        <end position="425"/>
    </location>
</feature>
<dbReference type="Proteomes" id="UP000184114">
    <property type="component" value="Unassembled WGS sequence"/>
</dbReference>
<name>A0A1M4V5M4_9FIRM</name>
<reference evidence="5" key="1">
    <citation type="submission" date="2016-11" db="EMBL/GenBank/DDBJ databases">
        <authorList>
            <person name="Varghese N."/>
            <person name="Submissions S."/>
        </authorList>
    </citation>
    <scope>NUCLEOTIDE SEQUENCE [LARGE SCALE GENOMIC DNA]</scope>
    <source>
        <strain evidence="5">DSM 18095</strain>
    </source>
</reference>
<keyword evidence="3" id="KW-1133">Transmembrane helix</keyword>
<accession>A0A1M4V5M4</accession>
<dbReference type="EMBL" id="FQTY01000004">
    <property type="protein sequence ID" value="SHE64207.1"/>
    <property type="molecule type" value="Genomic_DNA"/>
</dbReference>
<dbReference type="GeneID" id="90995720"/>
<evidence type="ECO:0000313" key="4">
    <source>
        <dbReference type="EMBL" id="SHE64207.1"/>
    </source>
</evidence>
<dbReference type="Pfam" id="PF03323">
    <property type="entry name" value="GerA"/>
    <property type="match status" value="1"/>
</dbReference>
<organism evidence="4 5">
    <name type="scientific">Tissierella praeacuta DSM 18095</name>
    <dbReference type="NCBI Taxonomy" id="1123404"/>
    <lineage>
        <taxon>Bacteria</taxon>
        <taxon>Bacillati</taxon>
        <taxon>Bacillota</taxon>
        <taxon>Tissierellia</taxon>
        <taxon>Tissierellales</taxon>
        <taxon>Tissierellaceae</taxon>
        <taxon>Tissierella</taxon>
    </lineage>
</organism>
<feature type="transmembrane region" description="Helical" evidence="3">
    <location>
        <begin position="318"/>
        <end position="336"/>
    </location>
</feature>
<evidence type="ECO:0000256" key="1">
    <source>
        <dbReference type="ARBA" id="ARBA00005278"/>
    </source>
</evidence>
<feature type="transmembrane region" description="Helical" evidence="3">
    <location>
        <begin position="368"/>
        <end position="387"/>
    </location>
</feature>
<comment type="similarity">
    <text evidence="1">Belongs to the GerABKA family.</text>
</comment>
<dbReference type="PANTHER" id="PTHR22550">
    <property type="entry name" value="SPORE GERMINATION PROTEIN"/>
    <property type="match status" value="1"/>
</dbReference>
<dbReference type="GO" id="GO:0016020">
    <property type="term" value="C:membrane"/>
    <property type="evidence" value="ECO:0007669"/>
    <property type="project" value="InterPro"/>
</dbReference>
<keyword evidence="3" id="KW-0812">Transmembrane</keyword>
<evidence type="ECO:0000256" key="2">
    <source>
        <dbReference type="ARBA" id="ARBA00023136"/>
    </source>
</evidence>
<sequence length="480" mass="54354">MISKSIESNREEINRIFNESSDLVLYEFNTLSEDRALVVYIEGLIDNKVLNEDLLKPLIQYLIIPQDILSTVFISKTKKISSIQEVIQPITDGEVILFIENMELAYIFDLNKWENRAITEPGTERVVRGPKEGFIEDIKVNKVLIRRKVRNSKLVFEDYTLGVQTNTKISLAYINGIVKQEILDELRRRIQEIQIDSILDTGYLERYIEDAPRTVICTIGHSEKPDVVVGKILEGRIAIICDGSPDVLTVPKVFIENLQMADDYYSRPQYATFLRILRLFALITSVVLPGFFVALKTFHQEMIPAKLLVSMAKNIEEVPFTALVEALLMILFFELIKESGLRIPNNIGTAVTVVSGIVLGQTAVQAGLVGPIMVIVIAIAGISEFIIPSQREMIVIYRLIILLLGGFLGLYGIVCGISIILVHLISLKSFGVPYMYPIAPYDKEGMKDFIFMRSVKETNYRPRALSNKKAIKRNEIYDKK</sequence>
<dbReference type="STRING" id="1123404.SAMN02745784_01359"/>
<evidence type="ECO:0000313" key="5">
    <source>
        <dbReference type="Proteomes" id="UP000184114"/>
    </source>
</evidence>
<feature type="transmembrane region" description="Helical" evidence="3">
    <location>
        <begin position="276"/>
        <end position="298"/>
    </location>
</feature>
<keyword evidence="2 3" id="KW-0472">Membrane</keyword>
<protein>
    <submittedName>
        <fullName evidence="4">Spore germination protein KA</fullName>
    </submittedName>
</protein>
<keyword evidence="5" id="KW-1185">Reference proteome</keyword>
<evidence type="ECO:0000256" key="3">
    <source>
        <dbReference type="SAM" id="Phobius"/>
    </source>
</evidence>
<dbReference type="GO" id="GO:0009847">
    <property type="term" value="P:spore germination"/>
    <property type="evidence" value="ECO:0007669"/>
    <property type="project" value="InterPro"/>
</dbReference>
<dbReference type="PIRSF" id="PIRSF005690">
    <property type="entry name" value="GerBA"/>
    <property type="match status" value="1"/>
</dbReference>
<dbReference type="PANTHER" id="PTHR22550:SF5">
    <property type="entry name" value="LEUCINE ZIPPER PROTEIN 4"/>
    <property type="match status" value="1"/>
</dbReference>
<proteinExistence type="inferred from homology"/>
<dbReference type="InterPro" id="IPR050768">
    <property type="entry name" value="UPF0353/GerABKA_families"/>
</dbReference>
<dbReference type="RefSeq" id="WP_072974601.1">
    <property type="nucleotide sequence ID" value="NZ_FQTY01000004.1"/>
</dbReference>